<reference evidence="2" key="1">
    <citation type="submission" date="2018-10" db="EMBL/GenBank/DDBJ databases">
        <title>Effector identification in a new, highly contiguous assembly of the strawberry crown rot pathogen Phytophthora cactorum.</title>
        <authorList>
            <person name="Armitage A.D."/>
            <person name="Nellist C.F."/>
            <person name="Bates H."/>
            <person name="Vickerstaff R.J."/>
            <person name="Harrison R.J."/>
        </authorList>
    </citation>
    <scope>NUCLEOTIDE SEQUENCE</scope>
    <source>
        <strain evidence="2">P415</strain>
    </source>
</reference>
<feature type="chain" id="PRO_5035718594" description="Nucleic acid-binding, OB-fold" evidence="1">
    <location>
        <begin position="30"/>
        <end position="75"/>
    </location>
</feature>
<dbReference type="EMBL" id="RCML01000500">
    <property type="protein sequence ID" value="KAG2975238.1"/>
    <property type="molecule type" value="Genomic_DNA"/>
</dbReference>
<protein>
    <recommendedName>
        <fullName evidence="4">Nucleic acid-binding, OB-fold</fullName>
    </recommendedName>
</protein>
<sequence>MEDIRVDEIRGSFVILLVLRVYLYSHTSAGPEANFRIGDCLDFTILEYRLKNITMTSKVTTTDPELYMQTDTTEH</sequence>
<evidence type="ECO:0000256" key="1">
    <source>
        <dbReference type="SAM" id="SignalP"/>
    </source>
</evidence>
<evidence type="ECO:0008006" key="4">
    <source>
        <dbReference type="Google" id="ProtNLM"/>
    </source>
</evidence>
<accession>A0A8T1FMA7</accession>
<evidence type="ECO:0000313" key="2">
    <source>
        <dbReference type="EMBL" id="KAG2975238.1"/>
    </source>
</evidence>
<feature type="signal peptide" evidence="1">
    <location>
        <begin position="1"/>
        <end position="29"/>
    </location>
</feature>
<evidence type="ECO:0000313" key="3">
    <source>
        <dbReference type="Proteomes" id="UP000697107"/>
    </source>
</evidence>
<dbReference type="Proteomes" id="UP000697107">
    <property type="component" value="Unassembled WGS sequence"/>
</dbReference>
<proteinExistence type="predicted"/>
<comment type="caution">
    <text evidence="2">The sequence shown here is derived from an EMBL/GenBank/DDBJ whole genome shotgun (WGS) entry which is preliminary data.</text>
</comment>
<dbReference type="AlphaFoldDB" id="A0A8T1FMA7"/>
<gene>
    <name evidence="2" type="ORF">PC118_g14041</name>
</gene>
<organism evidence="2 3">
    <name type="scientific">Phytophthora cactorum</name>
    <dbReference type="NCBI Taxonomy" id="29920"/>
    <lineage>
        <taxon>Eukaryota</taxon>
        <taxon>Sar</taxon>
        <taxon>Stramenopiles</taxon>
        <taxon>Oomycota</taxon>
        <taxon>Peronosporomycetes</taxon>
        <taxon>Peronosporales</taxon>
        <taxon>Peronosporaceae</taxon>
        <taxon>Phytophthora</taxon>
    </lineage>
</organism>
<keyword evidence="1" id="KW-0732">Signal</keyword>
<name>A0A8T1FMA7_9STRA</name>